<dbReference type="InParanoid" id="A0A2P6NPS2"/>
<dbReference type="Proteomes" id="UP000241769">
    <property type="component" value="Unassembled WGS sequence"/>
</dbReference>
<sequence length="515" mass="58174">MSFLRWQDRRNSVIAPCVHCLLLRVRGWNVCWSSSQLKTLAGHLYLSAASFSKIPRRSGKGCQDILCSDIEATCCWLGRDQVYSIFQSQVHTNDINEMNTPNEQLPILICGAGITGPVLAYWLHRGGRKVVILERAESLRTAGQQIDIRGPAIDVVRLMGIEPTVRKATVPEKGAVIVDDEGKEWARFDADPKAETFTAEYEIVRTDLVQILYDQTKSIVDYIFGDYVEKMEEKEDRVSILLANRQEWMDFSLVIGADGLGSRTRRLAFGEDNDAFHSLGQFISYYTIPNPKPEEDHWATFYSYAGRRNVLVRPNQRGEMAICFSIRPKDREDARRYAKAEDKKAVTREIFGDMKWKVKELLEGLDQTENFYCHEIAQIRLKSWSKGRVALAGCPSPISGMGTTVGILTAYVLAGEIIANADHADAFRLYEDKLRAYVENAQSTPNIKVLPNTTIADLVHPESRWGVSIFRSLLYLINKSGVIYLLAKFGAHLGSLGKGFQLPTYQFEVVSQRNE</sequence>
<evidence type="ECO:0000313" key="3">
    <source>
        <dbReference type="Proteomes" id="UP000241769"/>
    </source>
</evidence>
<dbReference type="InterPro" id="IPR002938">
    <property type="entry name" value="FAD-bd"/>
</dbReference>
<dbReference type="PANTHER" id="PTHR46865:SF2">
    <property type="entry name" value="MONOOXYGENASE"/>
    <property type="match status" value="1"/>
</dbReference>
<gene>
    <name evidence="2" type="ORF">PROFUN_06074</name>
</gene>
<evidence type="ECO:0000259" key="1">
    <source>
        <dbReference type="Pfam" id="PF01494"/>
    </source>
</evidence>
<dbReference type="STRING" id="1890364.A0A2P6NPS2"/>
<dbReference type="InterPro" id="IPR036188">
    <property type="entry name" value="FAD/NAD-bd_sf"/>
</dbReference>
<dbReference type="Gene3D" id="3.30.9.10">
    <property type="entry name" value="D-Amino Acid Oxidase, subunit A, domain 2"/>
    <property type="match status" value="1"/>
</dbReference>
<dbReference type="AlphaFoldDB" id="A0A2P6NPS2"/>
<proteinExistence type="predicted"/>
<dbReference type="GO" id="GO:0071949">
    <property type="term" value="F:FAD binding"/>
    <property type="evidence" value="ECO:0007669"/>
    <property type="project" value="InterPro"/>
</dbReference>
<dbReference type="SUPFAM" id="SSF51905">
    <property type="entry name" value="FAD/NAD(P)-binding domain"/>
    <property type="match status" value="1"/>
</dbReference>
<dbReference type="InterPro" id="IPR051704">
    <property type="entry name" value="FAD_aromatic-hydroxylase"/>
</dbReference>
<dbReference type="Pfam" id="PF01494">
    <property type="entry name" value="FAD_binding_3"/>
    <property type="match status" value="1"/>
</dbReference>
<dbReference type="PRINTS" id="PR00420">
    <property type="entry name" value="RNGMNOXGNASE"/>
</dbReference>
<dbReference type="Gene3D" id="3.50.50.60">
    <property type="entry name" value="FAD/NAD(P)-binding domain"/>
    <property type="match status" value="1"/>
</dbReference>
<name>A0A2P6NPS2_9EUKA</name>
<keyword evidence="3" id="KW-1185">Reference proteome</keyword>
<dbReference type="PANTHER" id="PTHR46865">
    <property type="entry name" value="OXIDOREDUCTASE-RELATED"/>
    <property type="match status" value="1"/>
</dbReference>
<organism evidence="2 3">
    <name type="scientific">Planoprotostelium fungivorum</name>
    <dbReference type="NCBI Taxonomy" id="1890364"/>
    <lineage>
        <taxon>Eukaryota</taxon>
        <taxon>Amoebozoa</taxon>
        <taxon>Evosea</taxon>
        <taxon>Variosea</taxon>
        <taxon>Cavosteliida</taxon>
        <taxon>Cavosteliaceae</taxon>
        <taxon>Planoprotostelium</taxon>
    </lineage>
</organism>
<comment type="caution">
    <text evidence="2">The sequence shown here is derived from an EMBL/GenBank/DDBJ whole genome shotgun (WGS) entry which is preliminary data.</text>
</comment>
<evidence type="ECO:0000313" key="2">
    <source>
        <dbReference type="EMBL" id="PRP85952.1"/>
    </source>
</evidence>
<reference evidence="2 3" key="1">
    <citation type="journal article" date="2018" name="Genome Biol. Evol.">
        <title>Multiple Roots of Fruiting Body Formation in Amoebozoa.</title>
        <authorList>
            <person name="Hillmann F."/>
            <person name="Forbes G."/>
            <person name="Novohradska S."/>
            <person name="Ferling I."/>
            <person name="Riege K."/>
            <person name="Groth M."/>
            <person name="Westermann M."/>
            <person name="Marz M."/>
            <person name="Spaller T."/>
            <person name="Winckler T."/>
            <person name="Schaap P."/>
            <person name="Glockner G."/>
        </authorList>
    </citation>
    <scope>NUCLEOTIDE SEQUENCE [LARGE SCALE GENOMIC DNA]</scope>
    <source>
        <strain evidence="2 3">Jena</strain>
    </source>
</reference>
<accession>A0A2P6NPS2</accession>
<dbReference type="OrthoDB" id="655030at2759"/>
<protein>
    <recommendedName>
        <fullName evidence="1">FAD-binding domain-containing protein</fullName>
    </recommendedName>
</protein>
<feature type="domain" description="FAD-binding" evidence="1">
    <location>
        <begin position="106"/>
        <end position="426"/>
    </location>
</feature>
<dbReference type="EMBL" id="MDYQ01000037">
    <property type="protein sequence ID" value="PRP85952.1"/>
    <property type="molecule type" value="Genomic_DNA"/>
</dbReference>